<name>A0A8S1Y5Y0_9CILI</name>
<dbReference type="EMBL" id="CAJJDO010000156">
    <property type="protein sequence ID" value="CAD8209796.1"/>
    <property type="molecule type" value="Genomic_DNA"/>
</dbReference>
<proteinExistence type="predicted"/>
<sequence length="179" mass="21474">MLINIVQLEISNYFIHFQKQIFKIFFQVVQIKQIINVLFVKNGGVRMNFFRILSRYVEIKLFKDKKNVKMEIKYLMMAVLNVNFHVRIFANLVNLEFAPNVKLDLFLIQIILAFLYVETVFQYHIQMKNVRLKVIKMNAKTVDLLQFLIAKLFIFQIVQNVTKDFLIYNLYDILIVEII</sequence>
<reference evidence="2" key="1">
    <citation type="submission" date="2021-01" db="EMBL/GenBank/DDBJ databases">
        <authorList>
            <consortium name="Genoscope - CEA"/>
            <person name="William W."/>
        </authorList>
    </citation>
    <scope>NUCLEOTIDE SEQUENCE</scope>
</reference>
<evidence type="ECO:0000256" key="1">
    <source>
        <dbReference type="SAM" id="Phobius"/>
    </source>
</evidence>
<feature type="transmembrane region" description="Helical" evidence="1">
    <location>
        <begin position="105"/>
        <end position="123"/>
    </location>
</feature>
<gene>
    <name evidence="2" type="ORF">PPENT_87.1.T1560042</name>
</gene>
<dbReference type="AlphaFoldDB" id="A0A8S1Y5Y0"/>
<protein>
    <recommendedName>
        <fullName evidence="4">Transmembrane protein</fullName>
    </recommendedName>
</protein>
<dbReference type="Proteomes" id="UP000689195">
    <property type="component" value="Unassembled WGS sequence"/>
</dbReference>
<keyword evidence="3" id="KW-1185">Reference proteome</keyword>
<comment type="caution">
    <text evidence="2">The sequence shown here is derived from an EMBL/GenBank/DDBJ whole genome shotgun (WGS) entry which is preliminary data.</text>
</comment>
<organism evidence="2 3">
    <name type="scientific">Paramecium pentaurelia</name>
    <dbReference type="NCBI Taxonomy" id="43138"/>
    <lineage>
        <taxon>Eukaryota</taxon>
        <taxon>Sar</taxon>
        <taxon>Alveolata</taxon>
        <taxon>Ciliophora</taxon>
        <taxon>Intramacronucleata</taxon>
        <taxon>Oligohymenophorea</taxon>
        <taxon>Peniculida</taxon>
        <taxon>Parameciidae</taxon>
        <taxon>Paramecium</taxon>
    </lineage>
</organism>
<accession>A0A8S1Y5Y0</accession>
<evidence type="ECO:0000313" key="2">
    <source>
        <dbReference type="EMBL" id="CAD8209796.1"/>
    </source>
</evidence>
<feature type="transmembrane region" description="Helical" evidence="1">
    <location>
        <begin position="74"/>
        <end position="93"/>
    </location>
</feature>
<evidence type="ECO:0000313" key="3">
    <source>
        <dbReference type="Proteomes" id="UP000689195"/>
    </source>
</evidence>
<evidence type="ECO:0008006" key="4">
    <source>
        <dbReference type="Google" id="ProtNLM"/>
    </source>
</evidence>
<keyword evidence="1" id="KW-0472">Membrane</keyword>
<keyword evidence="1" id="KW-0812">Transmembrane</keyword>
<keyword evidence="1" id="KW-1133">Transmembrane helix</keyword>